<dbReference type="InterPro" id="IPR057168">
    <property type="entry name" value="DUF7846"/>
</dbReference>
<feature type="transmembrane region" description="Helical" evidence="8">
    <location>
        <begin position="290"/>
        <end position="309"/>
    </location>
</feature>
<evidence type="ECO:0000259" key="9">
    <source>
        <dbReference type="Pfam" id="PF13231"/>
    </source>
</evidence>
<feature type="transmembrane region" description="Helical" evidence="8">
    <location>
        <begin position="219"/>
        <end position="237"/>
    </location>
</feature>
<dbReference type="RefSeq" id="WP_211313538.1">
    <property type="nucleotide sequence ID" value="NZ_BAAABL010000012.1"/>
</dbReference>
<evidence type="ECO:0000256" key="3">
    <source>
        <dbReference type="ARBA" id="ARBA00022676"/>
    </source>
</evidence>
<evidence type="ECO:0000313" key="12">
    <source>
        <dbReference type="Proteomes" id="UP001500837"/>
    </source>
</evidence>
<sequence length="674" mass="72020">MRERHWRFLVGLLALLGALAVWVLATRLFPYHSLNHDEGVYLQQAAMLLEGQFVLRPPIEDAFRPWFFVDAGETLYPKYAPVPAAMFALGELLGGYRLALVGIAVGIVALVAGVAREVFDRETGVLAAVFVLCSPLFLLDSSVFLPYAPTALLNLTFAYSYLHADRTHSRRWAALAGVAIGLAFFARPYTAVLFATPFVVHALWTLGTEGRMALARQAATASFGLAGVALALAYNATLTGSPWVFPYQAFAPLDGLGFGHRRILNHEVQYSPALAVRANATVVEAFLTDWVAGGPLGSALTALGALFVAHSRRWRPSAREAVLAGVFVSIVVGNVYFWGNFNILGVLEEPGDGLIAALGPYYHFDLLLPMATFAAVGARRGAHTVRAALERRLSTRAALAVTAVALVVCAGAFAGVTAADVDDRVERNAAVTDTYETAYEPFANGTPRDAVVLLPSTYGPWLNHPFQALRNDPGFDGRTLYALNDRPFAVADAFPNRTLYRYGYRGVWAPTEGSPTAAHLQRVRDVTGSAVELNATVGIPDGAVGVTARVATDDGGAYYVTQNASDELALALSVADGRVRLDGDVAPVGNASLGVDGRDVVRLTVFVDYGPSGGFAYRFDLPVNATADGVRALSPRVEQCRNARTCGGAATYVPSAASDGVFVHSRLVARERNV</sequence>
<keyword evidence="3" id="KW-0328">Glycosyltransferase</keyword>
<dbReference type="Proteomes" id="UP001500837">
    <property type="component" value="Unassembled WGS sequence"/>
</dbReference>
<feature type="domain" description="DUF7846" evidence="10">
    <location>
        <begin position="450"/>
        <end position="618"/>
    </location>
</feature>
<protein>
    <submittedName>
        <fullName evidence="11">Glycosyltransferase family 39 protein</fullName>
    </submittedName>
</protein>
<dbReference type="EMBL" id="BAAABL010000012">
    <property type="protein sequence ID" value="GAA0290959.1"/>
    <property type="molecule type" value="Genomic_DNA"/>
</dbReference>
<evidence type="ECO:0000256" key="1">
    <source>
        <dbReference type="ARBA" id="ARBA00004651"/>
    </source>
</evidence>
<feature type="domain" description="Glycosyltransferase RgtA/B/C/D-like" evidence="9">
    <location>
        <begin position="100"/>
        <end position="208"/>
    </location>
</feature>
<evidence type="ECO:0000256" key="8">
    <source>
        <dbReference type="SAM" id="Phobius"/>
    </source>
</evidence>
<evidence type="ECO:0000313" key="11">
    <source>
        <dbReference type="EMBL" id="GAA0290959.1"/>
    </source>
</evidence>
<keyword evidence="7 8" id="KW-0472">Membrane</keyword>
<evidence type="ECO:0000256" key="2">
    <source>
        <dbReference type="ARBA" id="ARBA00022475"/>
    </source>
</evidence>
<organism evidence="11 12">
    <name type="scientific">Halarchaeum salinum</name>
    <dbReference type="NCBI Taxonomy" id="489912"/>
    <lineage>
        <taxon>Archaea</taxon>
        <taxon>Methanobacteriati</taxon>
        <taxon>Methanobacteriota</taxon>
        <taxon>Stenosarchaea group</taxon>
        <taxon>Halobacteria</taxon>
        <taxon>Halobacteriales</taxon>
        <taxon>Halobacteriaceae</taxon>
    </lineage>
</organism>
<dbReference type="PANTHER" id="PTHR33908">
    <property type="entry name" value="MANNOSYLTRANSFERASE YKCB-RELATED"/>
    <property type="match status" value="1"/>
</dbReference>
<feature type="transmembrane region" description="Helical" evidence="8">
    <location>
        <begin position="361"/>
        <end position="378"/>
    </location>
</feature>
<comment type="subcellular location">
    <subcellularLocation>
        <location evidence="1">Cell membrane</location>
        <topology evidence="1">Multi-pass membrane protein</topology>
    </subcellularLocation>
</comment>
<dbReference type="GO" id="GO:0008610">
    <property type="term" value="P:lipid biosynthetic process"/>
    <property type="evidence" value="ECO:0007669"/>
    <property type="project" value="UniProtKB-ARBA"/>
</dbReference>
<dbReference type="InterPro" id="IPR038731">
    <property type="entry name" value="RgtA/B/C-like"/>
</dbReference>
<gene>
    <name evidence="11" type="ORF">GCM10009066_01830</name>
</gene>
<keyword evidence="12" id="KW-1185">Reference proteome</keyword>
<dbReference type="GO" id="GO:0005886">
    <property type="term" value="C:plasma membrane"/>
    <property type="evidence" value="ECO:0007669"/>
    <property type="project" value="UniProtKB-SubCell"/>
</dbReference>
<keyword evidence="4" id="KW-0808">Transferase</keyword>
<dbReference type="GO" id="GO:0016763">
    <property type="term" value="F:pentosyltransferase activity"/>
    <property type="evidence" value="ECO:0007669"/>
    <property type="project" value="TreeGrafter"/>
</dbReference>
<dbReference type="AlphaFoldDB" id="A0AAV3S263"/>
<dbReference type="PANTHER" id="PTHR33908:SF11">
    <property type="entry name" value="MEMBRANE PROTEIN"/>
    <property type="match status" value="1"/>
</dbReference>
<keyword evidence="6 8" id="KW-1133">Transmembrane helix</keyword>
<dbReference type="InterPro" id="IPR050297">
    <property type="entry name" value="LipidA_mod_glycosyltrf_83"/>
</dbReference>
<comment type="caution">
    <text evidence="11">The sequence shown here is derived from an EMBL/GenBank/DDBJ whole genome shotgun (WGS) entry which is preliminary data.</text>
</comment>
<keyword evidence="2" id="KW-1003">Cell membrane</keyword>
<dbReference type="Pfam" id="PF13231">
    <property type="entry name" value="PMT_2"/>
    <property type="match status" value="1"/>
</dbReference>
<feature type="transmembrane region" description="Helical" evidence="8">
    <location>
        <begin position="96"/>
        <end position="115"/>
    </location>
</feature>
<accession>A0AAV3S263</accession>
<dbReference type="Pfam" id="PF25230">
    <property type="entry name" value="DUF7846"/>
    <property type="match status" value="1"/>
</dbReference>
<evidence type="ECO:0000256" key="5">
    <source>
        <dbReference type="ARBA" id="ARBA00022692"/>
    </source>
</evidence>
<feature type="transmembrane region" description="Helical" evidence="8">
    <location>
        <begin position="398"/>
        <end position="419"/>
    </location>
</feature>
<feature type="transmembrane region" description="Helical" evidence="8">
    <location>
        <begin position="191"/>
        <end position="207"/>
    </location>
</feature>
<evidence type="ECO:0000256" key="7">
    <source>
        <dbReference type="ARBA" id="ARBA00023136"/>
    </source>
</evidence>
<name>A0AAV3S263_9EURY</name>
<evidence type="ECO:0000259" key="10">
    <source>
        <dbReference type="Pfam" id="PF25230"/>
    </source>
</evidence>
<reference evidence="11 12" key="1">
    <citation type="journal article" date="2019" name="Int. J. Syst. Evol. Microbiol.">
        <title>The Global Catalogue of Microorganisms (GCM) 10K type strain sequencing project: providing services to taxonomists for standard genome sequencing and annotation.</title>
        <authorList>
            <consortium name="The Broad Institute Genomics Platform"/>
            <consortium name="The Broad Institute Genome Sequencing Center for Infectious Disease"/>
            <person name="Wu L."/>
            <person name="Ma J."/>
        </authorList>
    </citation>
    <scope>NUCLEOTIDE SEQUENCE [LARGE SCALE GENOMIC DNA]</scope>
    <source>
        <strain evidence="11 12">JCM 16330</strain>
    </source>
</reference>
<feature type="transmembrane region" description="Helical" evidence="8">
    <location>
        <begin position="321"/>
        <end position="341"/>
    </location>
</feature>
<evidence type="ECO:0000256" key="4">
    <source>
        <dbReference type="ARBA" id="ARBA00022679"/>
    </source>
</evidence>
<evidence type="ECO:0000256" key="6">
    <source>
        <dbReference type="ARBA" id="ARBA00022989"/>
    </source>
</evidence>
<proteinExistence type="predicted"/>
<keyword evidence="5 8" id="KW-0812">Transmembrane</keyword>